<evidence type="ECO:0000313" key="3">
    <source>
        <dbReference type="Proteomes" id="UP000697995"/>
    </source>
</evidence>
<accession>A0ABS1CX80</accession>
<protein>
    <recommendedName>
        <fullName evidence="4">Phasin domain-containing protein</fullName>
    </recommendedName>
</protein>
<organism evidence="2 3">
    <name type="scientific">Paracraurococcus ruber</name>
    <dbReference type="NCBI Taxonomy" id="77675"/>
    <lineage>
        <taxon>Bacteria</taxon>
        <taxon>Pseudomonadati</taxon>
        <taxon>Pseudomonadota</taxon>
        <taxon>Alphaproteobacteria</taxon>
        <taxon>Acetobacterales</taxon>
        <taxon>Roseomonadaceae</taxon>
        <taxon>Paracraurococcus</taxon>
    </lineage>
</organism>
<keyword evidence="3" id="KW-1185">Reference proteome</keyword>
<name>A0ABS1CX80_9PROT</name>
<evidence type="ECO:0008006" key="4">
    <source>
        <dbReference type="Google" id="ProtNLM"/>
    </source>
</evidence>
<dbReference type="Proteomes" id="UP000697995">
    <property type="component" value="Unassembled WGS sequence"/>
</dbReference>
<evidence type="ECO:0000256" key="1">
    <source>
        <dbReference type="SAM" id="MobiDB-lite"/>
    </source>
</evidence>
<dbReference type="EMBL" id="NRSG01000077">
    <property type="protein sequence ID" value="MBK1658978.1"/>
    <property type="molecule type" value="Genomic_DNA"/>
</dbReference>
<comment type="caution">
    <text evidence="2">The sequence shown here is derived from an EMBL/GenBank/DDBJ whole genome shotgun (WGS) entry which is preliminary data.</text>
</comment>
<reference evidence="2 3" key="1">
    <citation type="journal article" date="2020" name="Microorganisms">
        <title>Osmotic Adaptation and Compatible Solute Biosynthesis of Phototrophic Bacteria as Revealed from Genome Analyses.</title>
        <authorList>
            <person name="Imhoff J.F."/>
            <person name="Rahn T."/>
            <person name="Kunzel S."/>
            <person name="Keller A."/>
            <person name="Neulinger S.C."/>
        </authorList>
    </citation>
    <scope>NUCLEOTIDE SEQUENCE [LARGE SCALE GENOMIC DNA]</scope>
    <source>
        <strain evidence="2 3">DSM 15382</strain>
    </source>
</reference>
<gene>
    <name evidence="2" type="ORF">CKO45_12120</name>
</gene>
<feature type="region of interest" description="Disordered" evidence="1">
    <location>
        <begin position="1"/>
        <end position="35"/>
    </location>
</feature>
<feature type="compositionally biased region" description="Polar residues" evidence="1">
    <location>
        <begin position="16"/>
        <end position="25"/>
    </location>
</feature>
<sequence length="218" mass="23196">MQTGPQGPRRRRRSTENNMPENTPKTEQRNGATAEVVRRGAAAARGTTEALRQAPQVAAEQVRNGQAAVTEAVRATVEAAQQPAVQAAEAVGQANAEMVRRAAETAAKGPDALAQDAQRNAASLWAGGFDLWRGLPGAAPMPGGMGEMPQAFAGLFGDLLRNNLRVAQEMLRLTNPVALIELQQRMMRGYVDAVLHSQSMLLGTAQRAAETAQRPPGR</sequence>
<proteinExistence type="predicted"/>
<evidence type="ECO:0000313" key="2">
    <source>
        <dbReference type="EMBL" id="MBK1658978.1"/>
    </source>
</evidence>